<dbReference type="SUPFAM" id="SSF101936">
    <property type="entry name" value="DNA-binding pseudobarrel domain"/>
    <property type="match status" value="1"/>
</dbReference>
<accession>A0A0B2R2Y4</accession>
<keyword evidence="5" id="KW-0539">Nucleus</keyword>
<comment type="subcellular location">
    <subcellularLocation>
        <location evidence="1">Nucleus</location>
    </subcellularLocation>
</comment>
<dbReference type="PROSITE" id="PS50863">
    <property type="entry name" value="B3"/>
    <property type="match status" value="1"/>
</dbReference>
<sequence length="172" mass="19282">MQDFSQQPPAQELIARDLHGNEWKFRHIFRGQPKRHLLTTGWSVFVTAKRLVVGDSMLFIWQGGNILTYESVLGSRENFVEPTIVEISLDAPVVKEELFGPVLYVMKFQTLEEAIALNNSVPQGLSISIFTQNLELYSSGSASSDTGMLTKLVIPETQVDMCPCVLQECLHP</sequence>
<gene>
    <name evidence="7" type="ORF">glysoja_030429</name>
</gene>
<dbReference type="SMART" id="SM01019">
    <property type="entry name" value="B3"/>
    <property type="match status" value="1"/>
</dbReference>
<proteinExistence type="predicted"/>
<dbReference type="Pfam" id="PF00171">
    <property type="entry name" value="Aldedh"/>
    <property type="match status" value="1"/>
</dbReference>
<keyword evidence="2" id="KW-0805">Transcription regulation</keyword>
<keyword evidence="3" id="KW-0238">DNA-binding</keyword>
<dbReference type="PANTHER" id="PTHR31384">
    <property type="entry name" value="AUXIN RESPONSE FACTOR 4-RELATED"/>
    <property type="match status" value="1"/>
</dbReference>
<dbReference type="InterPro" id="IPR015300">
    <property type="entry name" value="DNA-bd_pseudobarrel_sf"/>
</dbReference>
<dbReference type="SUPFAM" id="SSF53720">
    <property type="entry name" value="ALDH-like"/>
    <property type="match status" value="1"/>
</dbReference>
<evidence type="ECO:0000256" key="2">
    <source>
        <dbReference type="ARBA" id="ARBA00023015"/>
    </source>
</evidence>
<dbReference type="InterPro" id="IPR044835">
    <property type="entry name" value="ARF_plant"/>
</dbReference>
<dbReference type="InterPro" id="IPR015590">
    <property type="entry name" value="Aldehyde_DH_dom"/>
</dbReference>
<dbReference type="GO" id="GO:0003677">
    <property type="term" value="F:DNA binding"/>
    <property type="evidence" value="ECO:0007669"/>
    <property type="project" value="UniProtKB-KW"/>
</dbReference>
<evidence type="ECO:0000256" key="1">
    <source>
        <dbReference type="ARBA" id="ARBA00004123"/>
    </source>
</evidence>
<evidence type="ECO:0000256" key="4">
    <source>
        <dbReference type="ARBA" id="ARBA00023163"/>
    </source>
</evidence>
<dbReference type="GO" id="GO:0006355">
    <property type="term" value="P:regulation of DNA-templated transcription"/>
    <property type="evidence" value="ECO:0007669"/>
    <property type="project" value="InterPro"/>
</dbReference>
<dbReference type="Pfam" id="PF02362">
    <property type="entry name" value="B3"/>
    <property type="match status" value="1"/>
</dbReference>
<dbReference type="InterPro" id="IPR016161">
    <property type="entry name" value="Ald_DH/histidinol_DH"/>
</dbReference>
<dbReference type="GO" id="GO:0005634">
    <property type="term" value="C:nucleus"/>
    <property type="evidence" value="ECO:0007669"/>
    <property type="project" value="UniProtKB-SubCell"/>
</dbReference>
<dbReference type="CDD" id="cd10017">
    <property type="entry name" value="B3_DNA"/>
    <property type="match status" value="1"/>
</dbReference>
<evidence type="ECO:0000256" key="5">
    <source>
        <dbReference type="ARBA" id="ARBA00023242"/>
    </source>
</evidence>
<dbReference type="GO" id="GO:0009725">
    <property type="term" value="P:response to hormone"/>
    <property type="evidence" value="ECO:0007669"/>
    <property type="project" value="InterPro"/>
</dbReference>
<evidence type="ECO:0000313" key="7">
    <source>
        <dbReference type="EMBL" id="KHN26232.1"/>
    </source>
</evidence>
<protein>
    <submittedName>
        <fullName evidence="7">Auxin response factor 17</fullName>
    </submittedName>
</protein>
<dbReference type="EMBL" id="KN654060">
    <property type="protein sequence ID" value="KHN26232.1"/>
    <property type="molecule type" value="Genomic_DNA"/>
</dbReference>
<organism evidence="7">
    <name type="scientific">Glycine soja</name>
    <name type="common">Wild soybean</name>
    <dbReference type="NCBI Taxonomy" id="3848"/>
    <lineage>
        <taxon>Eukaryota</taxon>
        <taxon>Viridiplantae</taxon>
        <taxon>Streptophyta</taxon>
        <taxon>Embryophyta</taxon>
        <taxon>Tracheophyta</taxon>
        <taxon>Spermatophyta</taxon>
        <taxon>Magnoliopsida</taxon>
        <taxon>eudicotyledons</taxon>
        <taxon>Gunneridae</taxon>
        <taxon>Pentapetalae</taxon>
        <taxon>rosids</taxon>
        <taxon>fabids</taxon>
        <taxon>Fabales</taxon>
        <taxon>Fabaceae</taxon>
        <taxon>Papilionoideae</taxon>
        <taxon>50 kb inversion clade</taxon>
        <taxon>NPAAA clade</taxon>
        <taxon>indigoferoid/millettioid clade</taxon>
        <taxon>Phaseoleae</taxon>
        <taxon>Glycine</taxon>
        <taxon>Glycine subgen. Soja</taxon>
    </lineage>
</organism>
<evidence type="ECO:0000256" key="3">
    <source>
        <dbReference type="ARBA" id="ARBA00023125"/>
    </source>
</evidence>
<dbReference type="Gene3D" id="2.40.330.10">
    <property type="entry name" value="DNA-binding pseudobarrel domain"/>
    <property type="match status" value="1"/>
</dbReference>
<evidence type="ECO:0000259" key="6">
    <source>
        <dbReference type="PROSITE" id="PS50863"/>
    </source>
</evidence>
<dbReference type="GO" id="GO:0016491">
    <property type="term" value="F:oxidoreductase activity"/>
    <property type="evidence" value="ECO:0007669"/>
    <property type="project" value="InterPro"/>
</dbReference>
<name>A0A0B2R2Y4_GLYSO</name>
<dbReference type="AlphaFoldDB" id="A0A0B2R2Y4"/>
<dbReference type="InterPro" id="IPR003340">
    <property type="entry name" value="B3_DNA-bd"/>
</dbReference>
<keyword evidence="4" id="KW-0804">Transcription</keyword>
<dbReference type="PANTHER" id="PTHR31384:SF115">
    <property type="entry name" value="AUXIN RESPONSE FACTOR 6"/>
    <property type="match status" value="1"/>
</dbReference>
<feature type="domain" description="TF-B3" evidence="6">
    <location>
        <begin position="1"/>
        <end position="75"/>
    </location>
</feature>
<dbReference type="Proteomes" id="UP000053555">
    <property type="component" value="Unassembled WGS sequence"/>
</dbReference>
<reference evidence="7" key="1">
    <citation type="submission" date="2014-07" db="EMBL/GenBank/DDBJ databases">
        <title>Identification of a novel salt tolerance gene in wild soybean by whole-genome sequencing.</title>
        <authorList>
            <person name="Lam H.-M."/>
            <person name="Qi X."/>
            <person name="Li M.-W."/>
            <person name="Liu X."/>
            <person name="Xie M."/>
            <person name="Ni M."/>
            <person name="Xu X."/>
        </authorList>
    </citation>
    <scope>NUCLEOTIDE SEQUENCE [LARGE SCALE GENOMIC DNA]</scope>
    <source>
        <tissue evidence="7">Root</tissue>
    </source>
</reference>